<dbReference type="Proteomes" id="UP001239445">
    <property type="component" value="Unassembled WGS sequence"/>
</dbReference>
<comment type="caution">
    <text evidence="3">The sequence shown here is derived from an EMBL/GenBank/DDBJ whole genome shotgun (WGS) entry which is preliminary data.</text>
</comment>
<evidence type="ECO:0000313" key="3">
    <source>
        <dbReference type="EMBL" id="KAK1751401.1"/>
    </source>
</evidence>
<proteinExistence type="predicted"/>
<gene>
    <name evidence="3" type="ORF">QBC47DRAFT_464121</name>
</gene>
<dbReference type="AlphaFoldDB" id="A0AAJ0B8L8"/>
<feature type="transmembrane region" description="Helical" evidence="2">
    <location>
        <begin position="910"/>
        <end position="927"/>
    </location>
</feature>
<sequence length="1016" mass="112566">MESPTTPDVPTSHLPNLSSLLSHLTGAVNAAWPTTPRPVYKKVKVLLMSWEKDDLDIDSEIKPLASLFQGLYRFETETWKIPIRRSAAELTRKVGSIVETDGKEGNLLVFYYGGHARANEQAAGRPVWVANRTAYSPFLKSSALHSQLANVECDVLLLYDSTHAVQPSEIFTGSGLVETLAASSLDSKNTPDGSRSFTAALVQELAHAAHTSDGLSIADLHQRLITRQQALASKNYIADDTYSVVQLDKQTGQPIIEPPRQRIPTHHLLSDQPRTVFLSPLQTDAAEQTEPLVLLTPPIQPERLPDPPEVLVACRIREQTFDVDKWKAWFDAVPDAARGIRITGVYPSFSLLLLIKMPICVWDLLPSSSAFSFVGYTTRRDRENNQGSIPDDIVSDMLERGTSIPIAKLVPRLTTEPSSSRTTRPTLRWPEIFATRRTETYPAEDVPHCLLVSELIANDDSSSKTRAVLDEFLSFDAADPATKYIRDDIDEFCSPVEFGDLLQSDDEQGEVMAIVDERTGEEGAKFVRQGELFGALLRAPVDLTPVATEEQTEGDKAETQLIKASETTDDLQPKRRLIYITNLNPWSTLALAATASQTQALALRDFVHKHITFQPSMGVAINQTPTQTFTLSLHLPYLAFRAHDKDKHENPNPLDTRDLRASRSLLSPNNKKESLHEAQISIMLTGVDDTHWTAHAFLDTYHDGGDSPRDVKFYQVRGDGNGGGKKVDPLMGSGLGAEGEEEEVVDAREYFLRVVGNVVADVAGEWAGGVNTVVKRVRGLMRQPANGRSDVDVLGEQHHHLMQVSARIQNGISGTIRAWEKFRDMDLGYFDLRTAVAVTAVESIERDVRELAELRQTLVEHTALFDKFATSLATVEKNRHAKMVNIAMLACLGVFTLGLLGALRDITRPSVTSLFVICAIVAAGAVVRSNPGRVKTVLQRAEDRWRQLERVEVPKLNIPAFLNTTKLGITQGVKKMRVHLGESWKKLAWPSPQEGYKVLDEFEVVDEDECCAPIPM</sequence>
<accession>A0AAJ0B8L8</accession>
<feature type="transmembrane region" description="Helical" evidence="2">
    <location>
        <begin position="883"/>
        <end position="903"/>
    </location>
</feature>
<name>A0AAJ0B8L8_9PEZI</name>
<keyword evidence="4" id="KW-1185">Reference proteome</keyword>
<keyword evidence="2" id="KW-0812">Transmembrane</keyword>
<evidence type="ECO:0000313" key="4">
    <source>
        <dbReference type="Proteomes" id="UP001239445"/>
    </source>
</evidence>
<reference evidence="3" key="1">
    <citation type="submission" date="2023-06" db="EMBL/GenBank/DDBJ databases">
        <title>Genome-scale phylogeny and comparative genomics of the fungal order Sordariales.</title>
        <authorList>
            <consortium name="Lawrence Berkeley National Laboratory"/>
            <person name="Hensen N."/>
            <person name="Bonometti L."/>
            <person name="Westerberg I."/>
            <person name="Brannstrom I.O."/>
            <person name="Guillou S."/>
            <person name="Cros-Aarteil S."/>
            <person name="Calhoun S."/>
            <person name="Haridas S."/>
            <person name="Kuo A."/>
            <person name="Mondo S."/>
            <person name="Pangilinan J."/>
            <person name="Riley R."/>
            <person name="Labutti K."/>
            <person name="Andreopoulos B."/>
            <person name="Lipzen A."/>
            <person name="Chen C."/>
            <person name="Yanf M."/>
            <person name="Daum C."/>
            <person name="Ng V."/>
            <person name="Clum A."/>
            <person name="Steindorff A."/>
            <person name="Ohm R."/>
            <person name="Martin F."/>
            <person name="Silar P."/>
            <person name="Natvig D."/>
            <person name="Lalanne C."/>
            <person name="Gautier V."/>
            <person name="Ament-Velasquez S.L."/>
            <person name="Kruys A."/>
            <person name="Hutchinson M.I."/>
            <person name="Powell A.J."/>
            <person name="Barry K."/>
            <person name="Miller A.N."/>
            <person name="Grigoriev I.V."/>
            <person name="Debuchy R."/>
            <person name="Gladieux P."/>
            <person name="Thoren M.H."/>
            <person name="Johannesson H."/>
        </authorList>
    </citation>
    <scope>NUCLEOTIDE SEQUENCE</scope>
    <source>
        <strain evidence="3">PSN4</strain>
    </source>
</reference>
<evidence type="ECO:0000256" key="2">
    <source>
        <dbReference type="SAM" id="Phobius"/>
    </source>
</evidence>
<keyword evidence="2" id="KW-1133">Transmembrane helix</keyword>
<organism evidence="3 4">
    <name type="scientific">Echria macrotheca</name>
    <dbReference type="NCBI Taxonomy" id="438768"/>
    <lineage>
        <taxon>Eukaryota</taxon>
        <taxon>Fungi</taxon>
        <taxon>Dikarya</taxon>
        <taxon>Ascomycota</taxon>
        <taxon>Pezizomycotina</taxon>
        <taxon>Sordariomycetes</taxon>
        <taxon>Sordariomycetidae</taxon>
        <taxon>Sordariales</taxon>
        <taxon>Schizotheciaceae</taxon>
        <taxon>Echria</taxon>
    </lineage>
</organism>
<evidence type="ECO:0000256" key="1">
    <source>
        <dbReference type="SAM" id="MobiDB-lite"/>
    </source>
</evidence>
<protein>
    <submittedName>
        <fullName evidence="3">Uncharacterized protein</fullName>
    </submittedName>
</protein>
<keyword evidence="2" id="KW-0472">Membrane</keyword>
<dbReference type="EMBL" id="MU839842">
    <property type="protein sequence ID" value="KAK1751401.1"/>
    <property type="molecule type" value="Genomic_DNA"/>
</dbReference>
<feature type="compositionally biased region" description="Basic and acidic residues" evidence="1">
    <location>
        <begin position="644"/>
        <end position="661"/>
    </location>
</feature>
<feature type="region of interest" description="Disordered" evidence="1">
    <location>
        <begin position="644"/>
        <end position="667"/>
    </location>
</feature>